<sequence length="161" mass="18482">MVRMRYVHKGLLFDDLFLSLSQTSDWNVFGTRSGRKFLSGNTRDWKSTIEKKNCVYDLGIYGRTTDGRTGGDKEEVRDEYRKERRIPPRSMVAVAVQQTEAVKLEQEGAAWMIEPERKLSEGKGLTTGWVILRGYRSAFHIVVINLENRPTFIHQGTVLGE</sequence>
<evidence type="ECO:0000313" key="1">
    <source>
        <dbReference type="EMBL" id="CAH0102034.1"/>
    </source>
</evidence>
<accession>A0A8J2WHR6</accession>
<evidence type="ECO:0000313" key="2">
    <source>
        <dbReference type="Proteomes" id="UP000789390"/>
    </source>
</evidence>
<name>A0A8J2WHR6_9CRUS</name>
<reference evidence="1" key="1">
    <citation type="submission" date="2021-11" db="EMBL/GenBank/DDBJ databases">
        <authorList>
            <person name="Schell T."/>
        </authorList>
    </citation>
    <scope>NUCLEOTIDE SEQUENCE</scope>
    <source>
        <strain evidence="1">M5</strain>
    </source>
</reference>
<dbReference type="EMBL" id="CAKKLH010000071">
    <property type="protein sequence ID" value="CAH0102034.1"/>
    <property type="molecule type" value="Genomic_DNA"/>
</dbReference>
<proteinExistence type="predicted"/>
<dbReference type="AlphaFoldDB" id="A0A8J2WHR6"/>
<comment type="caution">
    <text evidence="1">The sequence shown here is derived from an EMBL/GenBank/DDBJ whole genome shotgun (WGS) entry which is preliminary data.</text>
</comment>
<keyword evidence="2" id="KW-1185">Reference proteome</keyword>
<organism evidence="1 2">
    <name type="scientific">Daphnia galeata</name>
    <dbReference type="NCBI Taxonomy" id="27404"/>
    <lineage>
        <taxon>Eukaryota</taxon>
        <taxon>Metazoa</taxon>
        <taxon>Ecdysozoa</taxon>
        <taxon>Arthropoda</taxon>
        <taxon>Crustacea</taxon>
        <taxon>Branchiopoda</taxon>
        <taxon>Diplostraca</taxon>
        <taxon>Cladocera</taxon>
        <taxon>Anomopoda</taxon>
        <taxon>Daphniidae</taxon>
        <taxon>Daphnia</taxon>
    </lineage>
</organism>
<dbReference type="Proteomes" id="UP000789390">
    <property type="component" value="Unassembled WGS sequence"/>
</dbReference>
<gene>
    <name evidence="1" type="ORF">DGAL_LOCUS4410</name>
</gene>
<dbReference type="OrthoDB" id="6401568at2759"/>
<protein>
    <submittedName>
        <fullName evidence="1">Uncharacterized protein</fullName>
    </submittedName>
</protein>